<dbReference type="InterPro" id="IPR004090">
    <property type="entry name" value="Chemotax_Me-accpt_rcpt"/>
</dbReference>
<dbReference type="Gene3D" id="1.10.287.950">
    <property type="entry name" value="Methyl-accepting chemotaxis protein"/>
    <property type="match status" value="1"/>
</dbReference>
<evidence type="ECO:0000256" key="1">
    <source>
        <dbReference type="ARBA" id="ARBA00004429"/>
    </source>
</evidence>
<keyword evidence="6 12" id="KW-0812">Transmembrane</keyword>
<dbReference type="GO" id="GO:0005886">
    <property type="term" value="C:plasma membrane"/>
    <property type="evidence" value="ECO:0007669"/>
    <property type="project" value="UniProtKB-SubCell"/>
</dbReference>
<dbReference type="CDD" id="cd11386">
    <property type="entry name" value="MCP_signal"/>
    <property type="match status" value="1"/>
</dbReference>
<evidence type="ECO:0000256" key="4">
    <source>
        <dbReference type="ARBA" id="ARBA00022500"/>
    </source>
</evidence>
<dbReference type="SUPFAM" id="SSF47170">
    <property type="entry name" value="Aspartate receptor, ligand-binding domain"/>
    <property type="match status" value="1"/>
</dbReference>
<evidence type="ECO:0000313" key="15">
    <source>
        <dbReference type="EMBL" id="TVZ69110.1"/>
    </source>
</evidence>
<gene>
    <name evidence="15" type="ORF">FHU10_1584</name>
</gene>
<dbReference type="InterPro" id="IPR003660">
    <property type="entry name" value="HAMP_dom"/>
</dbReference>
<dbReference type="PRINTS" id="PR00260">
    <property type="entry name" value="CHEMTRNSDUCR"/>
</dbReference>
<keyword evidence="2" id="KW-1003">Cell membrane</keyword>
<dbReference type="Pfam" id="PF02203">
    <property type="entry name" value="TarH"/>
    <property type="match status" value="1"/>
</dbReference>
<name>A0A542D943_SERFO</name>
<proteinExistence type="inferred from homology"/>
<comment type="similarity">
    <text evidence="10">Belongs to the methyl-accepting chemotaxis (MCP) protein family.</text>
</comment>
<protein>
    <submittedName>
        <fullName evidence="15">Methyl-accepting chemotaxis sensory transducer with TarH sensor</fullName>
    </submittedName>
</protein>
<dbReference type="InterPro" id="IPR004089">
    <property type="entry name" value="MCPsignal_dom"/>
</dbReference>
<evidence type="ECO:0000256" key="10">
    <source>
        <dbReference type="ARBA" id="ARBA00029447"/>
    </source>
</evidence>
<keyword evidence="4" id="KW-0145">Chemotaxis</keyword>
<dbReference type="InterPro" id="IPR003122">
    <property type="entry name" value="Tar_rcpt_lig-bd"/>
</dbReference>
<dbReference type="SMART" id="SM00283">
    <property type="entry name" value="MA"/>
    <property type="match status" value="1"/>
</dbReference>
<dbReference type="GO" id="GO:0007165">
    <property type="term" value="P:signal transduction"/>
    <property type="evidence" value="ECO:0007669"/>
    <property type="project" value="UniProtKB-KW"/>
</dbReference>
<feature type="transmembrane region" description="Helical" evidence="12">
    <location>
        <begin position="47"/>
        <end position="70"/>
    </location>
</feature>
<keyword evidence="7 12" id="KW-1133">Transmembrane helix</keyword>
<feature type="domain" description="HAMP" evidence="14">
    <location>
        <begin position="255"/>
        <end position="307"/>
    </location>
</feature>
<comment type="caution">
    <text evidence="15">The sequence shown here is derived from an EMBL/GenBank/DDBJ whole genome shotgun (WGS) entry which is preliminary data.</text>
</comment>
<organism evidence="15">
    <name type="scientific">Serratia fonticola</name>
    <dbReference type="NCBI Taxonomy" id="47917"/>
    <lineage>
        <taxon>Bacteria</taxon>
        <taxon>Pseudomonadati</taxon>
        <taxon>Pseudomonadota</taxon>
        <taxon>Gammaproteobacteria</taxon>
        <taxon>Enterobacterales</taxon>
        <taxon>Yersiniaceae</taxon>
        <taxon>Serratia</taxon>
    </lineage>
</organism>
<evidence type="ECO:0000256" key="3">
    <source>
        <dbReference type="ARBA" id="ARBA00022481"/>
    </source>
</evidence>
<dbReference type="PROSITE" id="PS50885">
    <property type="entry name" value="HAMP"/>
    <property type="match status" value="1"/>
</dbReference>
<evidence type="ECO:0000256" key="6">
    <source>
        <dbReference type="ARBA" id="ARBA00022692"/>
    </source>
</evidence>
<keyword evidence="9 11" id="KW-0807">Transducer</keyword>
<dbReference type="InterPro" id="IPR051310">
    <property type="entry name" value="MCP_chemotaxis"/>
</dbReference>
<evidence type="ECO:0000256" key="5">
    <source>
        <dbReference type="ARBA" id="ARBA00022519"/>
    </source>
</evidence>
<feature type="transmembrane region" description="Helical" evidence="12">
    <location>
        <begin position="230"/>
        <end position="249"/>
    </location>
</feature>
<dbReference type="CDD" id="cd06225">
    <property type="entry name" value="HAMP"/>
    <property type="match status" value="1"/>
</dbReference>
<evidence type="ECO:0000259" key="14">
    <source>
        <dbReference type="PROSITE" id="PS50885"/>
    </source>
</evidence>
<sequence length="579" mass="62683">MIISLFSFRHKYFPQQTDSSNTDKRVFPFVIDVNGGYMLKNMKIATWLMLILVLLGLMPMGTSTIAFYFINQNGESISAMGTLSDEEAALNRSWQALLQTQTLIDNLAFELSVNGAQVDIKQSLAEARNELNVADKAFDLFWSIPGLTVTRPALGEAMKKVYLAQQALLKREMTLAETTPAAALLGSLHQLTAEKRQVRQTLDNQFADYMAATQANHRAALEDAQQSQQLFTRLLAGTLVVIVGLFLWVHRGFRSRLVAPLHQVSEHLQKIGSGDLRQAIEVKSSNEIGQLFASLKKMQYELTETVQQVRDGVESINLGTQEIAAGNTDLSSRTEEQASALTETAASMEQITATVRQTADNANQASDMIKQTANIAREGGEVMGNVVSKMHVISNSAQKVGDIIDVIDSIAFQTNILALNAAVEAARAGEQGRGFAVVAGEVRSLAQRCALSAKEISTLVTGAAGDIAEGVNLVEKAGNTMTDIVNSVEKTTVMMENISCAAEEQSKGVVQVGVAITQMDQVTQQNAALVEQVATTAANVEEQAGLLTQAVAVFQLVGLREPEIVEAKSDTLPQEAHWV</sequence>
<dbReference type="InterPro" id="IPR035440">
    <property type="entry name" value="4HB_MCP_dom_sf"/>
</dbReference>
<evidence type="ECO:0000259" key="13">
    <source>
        <dbReference type="PROSITE" id="PS50111"/>
    </source>
</evidence>
<dbReference type="CDD" id="cd19407">
    <property type="entry name" value="Tar_Tsr_sensor"/>
    <property type="match status" value="1"/>
</dbReference>
<reference evidence="15" key="2">
    <citation type="submission" date="2019-08" db="EMBL/GenBank/DDBJ databases">
        <title>Investigation of anaerobic lignin degradation for improved lignocellulosic biofuels.</title>
        <authorList>
            <person name="Deangelis K.PhD."/>
        </authorList>
    </citation>
    <scope>NUCLEOTIDE SEQUENCE [LARGE SCALE GENOMIC DNA]</scope>
    <source>
        <strain evidence="15">128R</strain>
    </source>
</reference>
<dbReference type="GO" id="GO:0004888">
    <property type="term" value="F:transmembrane signaling receptor activity"/>
    <property type="evidence" value="ECO:0007669"/>
    <property type="project" value="InterPro"/>
</dbReference>
<dbReference type="SMART" id="SM00304">
    <property type="entry name" value="HAMP"/>
    <property type="match status" value="1"/>
</dbReference>
<dbReference type="GO" id="GO:0006935">
    <property type="term" value="P:chemotaxis"/>
    <property type="evidence" value="ECO:0007669"/>
    <property type="project" value="UniProtKB-KW"/>
</dbReference>
<evidence type="ECO:0000256" key="2">
    <source>
        <dbReference type="ARBA" id="ARBA00022475"/>
    </source>
</evidence>
<feature type="domain" description="Methyl-accepting transducer" evidence="13">
    <location>
        <begin position="312"/>
        <end position="541"/>
    </location>
</feature>
<evidence type="ECO:0000256" key="7">
    <source>
        <dbReference type="ARBA" id="ARBA00022989"/>
    </source>
</evidence>
<evidence type="ECO:0000256" key="9">
    <source>
        <dbReference type="ARBA" id="ARBA00023224"/>
    </source>
</evidence>
<dbReference type="AlphaFoldDB" id="A0A542D943"/>
<dbReference type="Gene3D" id="1.20.120.30">
    <property type="entry name" value="Aspartate receptor, ligand-binding domain"/>
    <property type="match status" value="1"/>
</dbReference>
<accession>A0A542D943</accession>
<dbReference type="Pfam" id="PF00015">
    <property type="entry name" value="MCPsignal"/>
    <property type="match status" value="1"/>
</dbReference>
<evidence type="ECO:0000256" key="11">
    <source>
        <dbReference type="PROSITE-ProRule" id="PRU00284"/>
    </source>
</evidence>
<dbReference type="SUPFAM" id="SSF58104">
    <property type="entry name" value="Methyl-accepting chemotaxis protein (MCP) signaling domain"/>
    <property type="match status" value="1"/>
</dbReference>
<keyword evidence="3" id="KW-0488">Methylation</keyword>
<dbReference type="FunFam" id="1.10.287.950:FF:000001">
    <property type="entry name" value="Methyl-accepting chemotaxis sensory transducer"/>
    <property type="match status" value="1"/>
</dbReference>
<dbReference type="PANTHER" id="PTHR43531">
    <property type="entry name" value="PROTEIN ICFG"/>
    <property type="match status" value="1"/>
</dbReference>
<evidence type="ECO:0000256" key="8">
    <source>
        <dbReference type="ARBA" id="ARBA00023136"/>
    </source>
</evidence>
<keyword evidence="8 12" id="KW-0472">Membrane</keyword>
<evidence type="ECO:0000256" key="12">
    <source>
        <dbReference type="SAM" id="Phobius"/>
    </source>
</evidence>
<dbReference type="EMBL" id="VISQ01000001">
    <property type="protein sequence ID" value="TVZ69110.1"/>
    <property type="molecule type" value="Genomic_DNA"/>
</dbReference>
<dbReference type="PANTHER" id="PTHR43531:SF14">
    <property type="entry name" value="METHYL-ACCEPTING CHEMOTAXIS PROTEIN I-RELATED"/>
    <property type="match status" value="1"/>
</dbReference>
<comment type="subcellular location">
    <subcellularLocation>
        <location evidence="1">Cell inner membrane</location>
        <topology evidence="1">Multi-pass membrane protein</topology>
    </subcellularLocation>
</comment>
<keyword evidence="5" id="KW-0997">Cell inner membrane</keyword>
<dbReference type="PROSITE" id="PS50111">
    <property type="entry name" value="CHEMOTAXIS_TRANSDUC_2"/>
    <property type="match status" value="1"/>
</dbReference>
<dbReference type="Pfam" id="PF00672">
    <property type="entry name" value="HAMP"/>
    <property type="match status" value="1"/>
</dbReference>
<reference evidence="15" key="1">
    <citation type="submission" date="2019-06" db="EMBL/GenBank/DDBJ databases">
        <authorList>
            <person name="Deangelis K."/>
            <person name="Huntemann M."/>
            <person name="Clum A."/>
            <person name="Pillay M."/>
            <person name="Palaniappan K."/>
            <person name="Varghese N."/>
            <person name="Mikhailova N."/>
            <person name="Stamatis D."/>
            <person name="Reddy T."/>
            <person name="Daum C."/>
            <person name="Shapiro N."/>
            <person name="Ivanova N."/>
            <person name="Kyrpides N."/>
            <person name="Woyke T."/>
        </authorList>
    </citation>
    <scope>NUCLEOTIDE SEQUENCE [LARGE SCALE GENOMIC DNA]</scope>
    <source>
        <strain evidence="15">128R</strain>
    </source>
</reference>